<dbReference type="Proteomes" id="UP000006055">
    <property type="component" value="Chromosome"/>
</dbReference>
<keyword evidence="3" id="KW-1185">Reference proteome</keyword>
<reference evidence="3" key="1">
    <citation type="submission" date="2012-06" db="EMBL/GenBank/DDBJ databases">
        <title>Complete sequence of chromosome of Desulfomonile tiedjei DSM 6799.</title>
        <authorList>
            <person name="Lucas S."/>
            <person name="Copeland A."/>
            <person name="Lapidus A."/>
            <person name="Glavina del Rio T."/>
            <person name="Dalin E."/>
            <person name="Tice H."/>
            <person name="Bruce D."/>
            <person name="Goodwin L."/>
            <person name="Pitluck S."/>
            <person name="Peters L."/>
            <person name="Ovchinnikova G."/>
            <person name="Zeytun A."/>
            <person name="Lu M."/>
            <person name="Kyrpides N."/>
            <person name="Mavromatis K."/>
            <person name="Ivanova N."/>
            <person name="Brettin T."/>
            <person name="Detter J.C."/>
            <person name="Han C."/>
            <person name="Larimer F."/>
            <person name="Land M."/>
            <person name="Hauser L."/>
            <person name="Markowitz V."/>
            <person name="Cheng J.-F."/>
            <person name="Hugenholtz P."/>
            <person name="Woyke T."/>
            <person name="Wu D."/>
            <person name="Spring S."/>
            <person name="Schroeder M."/>
            <person name="Brambilla E."/>
            <person name="Klenk H.-P."/>
            <person name="Eisen J.A."/>
        </authorList>
    </citation>
    <scope>NUCLEOTIDE SEQUENCE [LARGE SCALE GENOMIC DNA]</scope>
    <source>
        <strain evidence="3">ATCC 49306 / DSM 6799 / DCB-1</strain>
    </source>
</reference>
<dbReference type="OrthoDB" id="10002478at2"/>
<proteinExistence type="predicted"/>
<accession>I4C8C9</accession>
<dbReference type="EMBL" id="CP003360">
    <property type="protein sequence ID" value="AFM25820.1"/>
    <property type="molecule type" value="Genomic_DNA"/>
</dbReference>
<gene>
    <name evidence="2" type="ordered locus">Desti_3159</name>
</gene>
<protein>
    <submittedName>
        <fullName evidence="2">Uncharacterized protein</fullName>
    </submittedName>
</protein>
<evidence type="ECO:0000313" key="3">
    <source>
        <dbReference type="Proteomes" id="UP000006055"/>
    </source>
</evidence>
<evidence type="ECO:0000313" key="2">
    <source>
        <dbReference type="EMBL" id="AFM25820.1"/>
    </source>
</evidence>
<evidence type="ECO:0000256" key="1">
    <source>
        <dbReference type="SAM" id="Phobius"/>
    </source>
</evidence>
<dbReference type="KEGG" id="dti:Desti_3159"/>
<dbReference type="STRING" id="706587.Desti_3159"/>
<name>I4C8C9_DESTA</name>
<dbReference type="RefSeq" id="WP_014810957.1">
    <property type="nucleotide sequence ID" value="NC_018025.1"/>
</dbReference>
<feature type="transmembrane region" description="Helical" evidence="1">
    <location>
        <begin position="42"/>
        <end position="60"/>
    </location>
</feature>
<keyword evidence="1" id="KW-1133">Transmembrane helix</keyword>
<dbReference type="HOGENOM" id="CLU_2698579_0_0_7"/>
<organism evidence="2 3">
    <name type="scientific">Desulfomonile tiedjei (strain ATCC 49306 / DSM 6799 / DCB-1)</name>
    <dbReference type="NCBI Taxonomy" id="706587"/>
    <lineage>
        <taxon>Bacteria</taxon>
        <taxon>Pseudomonadati</taxon>
        <taxon>Thermodesulfobacteriota</taxon>
        <taxon>Desulfomonilia</taxon>
        <taxon>Desulfomonilales</taxon>
        <taxon>Desulfomonilaceae</taxon>
        <taxon>Desulfomonile</taxon>
    </lineage>
</organism>
<dbReference type="AlphaFoldDB" id="I4C8C9"/>
<sequence length="76" mass="8924">MERFKKLFRQTEFRIALFFLSLVLFGWPIVHFPDVHRAENMFVYLFLAWGTVIAVLYLVSTTLVESGDPKGENENK</sequence>
<keyword evidence="1" id="KW-0472">Membrane</keyword>
<keyword evidence="1" id="KW-0812">Transmembrane</keyword>
<feature type="transmembrane region" description="Helical" evidence="1">
    <location>
        <begin position="12"/>
        <end position="30"/>
    </location>
</feature>